<reference evidence="2" key="1">
    <citation type="submission" date="2020-06" db="EMBL/GenBank/DDBJ databases">
        <title>WGS assembly of Ceratodon purpureus strain R40.</title>
        <authorList>
            <person name="Carey S.B."/>
            <person name="Jenkins J."/>
            <person name="Shu S."/>
            <person name="Lovell J.T."/>
            <person name="Sreedasyam A."/>
            <person name="Maumus F."/>
            <person name="Tiley G.P."/>
            <person name="Fernandez-Pozo N."/>
            <person name="Barry K."/>
            <person name="Chen C."/>
            <person name="Wang M."/>
            <person name="Lipzen A."/>
            <person name="Daum C."/>
            <person name="Saski C.A."/>
            <person name="Payton A.C."/>
            <person name="Mcbreen J.C."/>
            <person name="Conrad R.E."/>
            <person name="Kollar L.M."/>
            <person name="Olsson S."/>
            <person name="Huttunen S."/>
            <person name="Landis J.B."/>
            <person name="Wickett N.J."/>
            <person name="Johnson M.G."/>
            <person name="Rensing S.A."/>
            <person name="Grimwood J."/>
            <person name="Schmutz J."/>
            <person name="Mcdaniel S.F."/>
        </authorList>
    </citation>
    <scope>NUCLEOTIDE SEQUENCE</scope>
    <source>
        <strain evidence="2">R40</strain>
    </source>
</reference>
<organism evidence="2 3">
    <name type="scientific">Ceratodon purpureus</name>
    <name type="common">Fire moss</name>
    <name type="synonym">Dicranum purpureum</name>
    <dbReference type="NCBI Taxonomy" id="3225"/>
    <lineage>
        <taxon>Eukaryota</taxon>
        <taxon>Viridiplantae</taxon>
        <taxon>Streptophyta</taxon>
        <taxon>Embryophyta</taxon>
        <taxon>Bryophyta</taxon>
        <taxon>Bryophytina</taxon>
        <taxon>Bryopsida</taxon>
        <taxon>Dicranidae</taxon>
        <taxon>Pseudoditrichales</taxon>
        <taxon>Ditrichaceae</taxon>
        <taxon>Ceratodon</taxon>
    </lineage>
</organism>
<dbReference type="Proteomes" id="UP000822688">
    <property type="component" value="Chromosome 5"/>
</dbReference>
<name>A0A8T0HXS1_CERPU</name>
<evidence type="ECO:0000313" key="2">
    <source>
        <dbReference type="EMBL" id="KAG0575930.1"/>
    </source>
</evidence>
<keyword evidence="1" id="KW-0732">Signal</keyword>
<proteinExistence type="predicted"/>
<dbReference type="EMBL" id="CM026425">
    <property type="protein sequence ID" value="KAG0575930.1"/>
    <property type="molecule type" value="Genomic_DNA"/>
</dbReference>
<sequence length="64" mass="7395">MIVFCGAWFFVFVRSESDPGGRGCVFLFVVSVSWEVCGSGVLWSECRSGARSWELREWRWFHLG</sequence>
<evidence type="ECO:0008006" key="4">
    <source>
        <dbReference type="Google" id="ProtNLM"/>
    </source>
</evidence>
<gene>
    <name evidence="2" type="ORF">KC19_5G041200</name>
</gene>
<comment type="caution">
    <text evidence="2">The sequence shown here is derived from an EMBL/GenBank/DDBJ whole genome shotgun (WGS) entry which is preliminary data.</text>
</comment>
<feature type="chain" id="PRO_5035763401" description="Secreted protein" evidence="1">
    <location>
        <begin position="16"/>
        <end position="64"/>
    </location>
</feature>
<feature type="signal peptide" evidence="1">
    <location>
        <begin position="1"/>
        <end position="15"/>
    </location>
</feature>
<dbReference type="AlphaFoldDB" id="A0A8T0HXS1"/>
<protein>
    <recommendedName>
        <fullName evidence="4">Secreted protein</fullName>
    </recommendedName>
</protein>
<evidence type="ECO:0000256" key="1">
    <source>
        <dbReference type="SAM" id="SignalP"/>
    </source>
</evidence>
<accession>A0A8T0HXS1</accession>
<evidence type="ECO:0000313" key="3">
    <source>
        <dbReference type="Proteomes" id="UP000822688"/>
    </source>
</evidence>
<keyword evidence="3" id="KW-1185">Reference proteome</keyword>